<feature type="region of interest" description="Disordered" evidence="1">
    <location>
        <begin position="65"/>
        <end position="110"/>
    </location>
</feature>
<reference evidence="4 5" key="1">
    <citation type="submission" date="2019-05" db="EMBL/GenBank/DDBJ databases">
        <title>Emergence of the Ug99 lineage of the wheat stem rust pathogen through somatic hybridization.</title>
        <authorList>
            <person name="Li F."/>
            <person name="Upadhyaya N.M."/>
            <person name="Sperschneider J."/>
            <person name="Matny O."/>
            <person name="Nguyen-Phuc H."/>
            <person name="Mago R."/>
            <person name="Raley C."/>
            <person name="Miller M.E."/>
            <person name="Silverstein K.A.T."/>
            <person name="Henningsen E."/>
            <person name="Hirsch C.D."/>
            <person name="Visser B."/>
            <person name="Pretorius Z.A."/>
            <person name="Steffenson B.J."/>
            <person name="Schwessinger B."/>
            <person name="Dodds P.N."/>
            <person name="Figueroa M."/>
        </authorList>
    </citation>
    <scope>NUCLEOTIDE SEQUENCE [LARGE SCALE GENOMIC DNA]</scope>
    <source>
        <strain evidence="3">21-0</strain>
        <strain evidence="2 5">Ug99</strain>
    </source>
</reference>
<dbReference type="AlphaFoldDB" id="A0A5B0NHP9"/>
<name>A0A5B0NHP9_PUCGR</name>
<evidence type="ECO:0000313" key="3">
    <source>
        <dbReference type="EMBL" id="KAA1112635.1"/>
    </source>
</evidence>
<evidence type="ECO:0000313" key="2">
    <source>
        <dbReference type="EMBL" id="KAA1088253.1"/>
    </source>
</evidence>
<comment type="caution">
    <text evidence="2">The sequence shown here is derived from an EMBL/GenBank/DDBJ whole genome shotgun (WGS) entry which is preliminary data.</text>
</comment>
<evidence type="ECO:0000256" key="1">
    <source>
        <dbReference type="SAM" id="MobiDB-lite"/>
    </source>
</evidence>
<proteinExistence type="predicted"/>
<dbReference type="EMBL" id="VDEP01000407">
    <property type="protein sequence ID" value="KAA1088253.1"/>
    <property type="molecule type" value="Genomic_DNA"/>
</dbReference>
<evidence type="ECO:0000313" key="4">
    <source>
        <dbReference type="Proteomes" id="UP000324748"/>
    </source>
</evidence>
<protein>
    <submittedName>
        <fullName evidence="2">Uncharacterized protein</fullName>
    </submittedName>
</protein>
<feature type="compositionally biased region" description="Polar residues" evidence="1">
    <location>
        <begin position="98"/>
        <end position="110"/>
    </location>
</feature>
<evidence type="ECO:0000313" key="5">
    <source>
        <dbReference type="Proteomes" id="UP000325313"/>
    </source>
</evidence>
<organism evidence="2 5">
    <name type="scientific">Puccinia graminis f. sp. tritici</name>
    <dbReference type="NCBI Taxonomy" id="56615"/>
    <lineage>
        <taxon>Eukaryota</taxon>
        <taxon>Fungi</taxon>
        <taxon>Dikarya</taxon>
        <taxon>Basidiomycota</taxon>
        <taxon>Pucciniomycotina</taxon>
        <taxon>Pucciniomycetes</taxon>
        <taxon>Pucciniales</taxon>
        <taxon>Pucciniaceae</taxon>
        <taxon>Puccinia</taxon>
    </lineage>
</organism>
<sequence length="206" mass="23032">MHHTSRRLGRARKSLSSLLQIPKLELTGSPQYGYGVSPVLELGGSSDCTRPSVPFELSNRKLIKPLIEPDRSPRPLNLRHPPQSQPTTKNLQEPPPDTTNFNRPHTHTTNTLTDIYLKKPPHNISYLIITLSPTKPTRGIIVNILKPFPVQADTPSLPSSFQSVNRLTRRRSRTTTALEPVKESHPPQQHGTKLGRDLVTQSEQSS</sequence>
<dbReference type="Proteomes" id="UP000325313">
    <property type="component" value="Unassembled WGS sequence"/>
</dbReference>
<feature type="region of interest" description="Disordered" evidence="1">
    <location>
        <begin position="159"/>
        <end position="206"/>
    </location>
</feature>
<dbReference type="Proteomes" id="UP000324748">
    <property type="component" value="Unassembled WGS sequence"/>
</dbReference>
<accession>A0A5B0NHP9</accession>
<keyword evidence="4" id="KW-1185">Reference proteome</keyword>
<gene>
    <name evidence="3" type="ORF">PGT21_004359</name>
    <name evidence="2" type="ORF">PGTUg99_029358</name>
</gene>
<dbReference type="EMBL" id="VSWC01000015">
    <property type="protein sequence ID" value="KAA1112635.1"/>
    <property type="molecule type" value="Genomic_DNA"/>
</dbReference>